<reference evidence="2 3" key="1">
    <citation type="submission" date="2024-02" db="UniProtKB">
        <authorList>
            <consortium name="WormBaseParasite"/>
        </authorList>
    </citation>
    <scope>IDENTIFICATION</scope>
</reference>
<proteinExistence type="predicted"/>
<protein>
    <submittedName>
        <fullName evidence="2 3">Uncharacterized protein</fullName>
    </submittedName>
</protein>
<dbReference type="WBParaSite" id="MBELARI_LOCUS9642">
    <property type="protein sequence ID" value="MBELARI_LOCUS9642"/>
    <property type="gene ID" value="MBELARI_LOCUS9642"/>
</dbReference>
<sequence length="352" mass="40252">MGTNLPNLPLELWSKILDYVANAEDSTLSDLLAATTIRPGQLYFQLKSLELQGTESDSIVRIGLNGRELMKVHETELALAHRILEPFLHEVRALTITKLRQTQTWLNALPWLNEMIEVETMTVGDSDVTDLLLNIISTSSTKNISFLRCSTGFSNTEQTWLPKNLTLHGCSPFFVSRMAERSILPPTNLKKFESHLSYDDWKRTQNWVPGLAEGDCWKRLSQIVTLNNEVSVCFQVTSPTPSLALILQGLGNCDLITVDEYMAAYDRLFDSPIATLTYRKIFNWRRLFVNGETCKLNPNDTHALYETFLSNLRTSPRCRRRYRASESQLVQPENPKTAQMITIVQNYRWLFA</sequence>
<organism evidence="1 2">
    <name type="scientific">Mesorhabditis belari</name>
    <dbReference type="NCBI Taxonomy" id="2138241"/>
    <lineage>
        <taxon>Eukaryota</taxon>
        <taxon>Metazoa</taxon>
        <taxon>Ecdysozoa</taxon>
        <taxon>Nematoda</taxon>
        <taxon>Chromadorea</taxon>
        <taxon>Rhabditida</taxon>
        <taxon>Rhabditina</taxon>
        <taxon>Rhabditomorpha</taxon>
        <taxon>Rhabditoidea</taxon>
        <taxon>Rhabditidae</taxon>
        <taxon>Mesorhabditinae</taxon>
        <taxon>Mesorhabditis</taxon>
    </lineage>
</organism>
<evidence type="ECO:0000313" key="1">
    <source>
        <dbReference type="Proteomes" id="UP000887575"/>
    </source>
</evidence>
<evidence type="ECO:0000313" key="2">
    <source>
        <dbReference type="WBParaSite" id="MBELARI_LOCUS9617"/>
    </source>
</evidence>
<name>A0AAF3FQY2_9BILA</name>
<dbReference type="AlphaFoldDB" id="A0AAF3FQY2"/>
<evidence type="ECO:0000313" key="3">
    <source>
        <dbReference type="WBParaSite" id="MBELARI_LOCUS9642"/>
    </source>
</evidence>
<keyword evidence="1" id="KW-1185">Reference proteome</keyword>
<dbReference type="Proteomes" id="UP000887575">
    <property type="component" value="Unassembled WGS sequence"/>
</dbReference>
<dbReference type="WBParaSite" id="MBELARI_LOCUS9617">
    <property type="protein sequence ID" value="MBELARI_LOCUS9617"/>
    <property type="gene ID" value="MBELARI_LOCUS9617"/>
</dbReference>
<accession>A0AAF3FQY2</accession>